<protein>
    <submittedName>
        <fullName evidence="1">Uncharacterized protein</fullName>
    </submittedName>
</protein>
<name>A0A2W5K6X6_ANCNO</name>
<comment type="caution">
    <text evidence="1">The sequence shown here is derived from an EMBL/GenBank/DDBJ whole genome shotgun (WGS) entry which is preliminary data.</text>
</comment>
<gene>
    <name evidence="1" type="ORF">DI565_18830</name>
</gene>
<evidence type="ECO:0000313" key="2">
    <source>
        <dbReference type="Proteomes" id="UP000249577"/>
    </source>
</evidence>
<sequence>MTRVFHLWLRPEEPVFSRHREADPERADFARMNNVVFIGWPPSLGVFLYDVAERDVIVARCDGFCGIGRAVGPAYVLPGAKARGQVPHYRKVEWIGVTTRGPTDPNEGFLRGLNVRQAMKDITDHCAEGPLAGLI</sequence>
<dbReference type="Proteomes" id="UP000249577">
    <property type="component" value="Unassembled WGS sequence"/>
</dbReference>
<dbReference type="EMBL" id="QFPN01000012">
    <property type="protein sequence ID" value="PZQ11344.1"/>
    <property type="molecule type" value="Genomic_DNA"/>
</dbReference>
<reference evidence="1 2" key="1">
    <citation type="submission" date="2017-08" db="EMBL/GenBank/DDBJ databases">
        <title>Infants hospitalized years apart are colonized by the same room-sourced microbial strains.</title>
        <authorList>
            <person name="Brooks B."/>
            <person name="Olm M.R."/>
            <person name="Firek B.A."/>
            <person name="Baker R."/>
            <person name="Thomas B.C."/>
            <person name="Morowitz M.J."/>
            <person name="Banfield J.F."/>
        </authorList>
    </citation>
    <scope>NUCLEOTIDE SEQUENCE [LARGE SCALE GENOMIC DNA]</scope>
    <source>
        <strain evidence="1">S2_005_003_R2_43</strain>
    </source>
</reference>
<organism evidence="1 2">
    <name type="scientific">Ancylobacter novellus</name>
    <name type="common">Thiobacillus novellus</name>
    <dbReference type="NCBI Taxonomy" id="921"/>
    <lineage>
        <taxon>Bacteria</taxon>
        <taxon>Pseudomonadati</taxon>
        <taxon>Pseudomonadota</taxon>
        <taxon>Alphaproteobacteria</taxon>
        <taxon>Hyphomicrobiales</taxon>
        <taxon>Xanthobacteraceae</taxon>
        <taxon>Ancylobacter</taxon>
    </lineage>
</organism>
<proteinExistence type="predicted"/>
<evidence type="ECO:0000313" key="1">
    <source>
        <dbReference type="EMBL" id="PZQ11344.1"/>
    </source>
</evidence>
<accession>A0A2W5K6X6</accession>
<dbReference type="AlphaFoldDB" id="A0A2W5K6X6"/>